<proteinExistence type="predicted"/>
<gene>
    <name evidence="2" type="ORF">AJ80_03182</name>
</gene>
<dbReference type="AlphaFoldDB" id="A0A2B7YBR8"/>
<evidence type="ECO:0000256" key="1">
    <source>
        <dbReference type="SAM" id="MobiDB-lite"/>
    </source>
</evidence>
<accession>A0A2B7YBR8</accession>
<sequence>MDIDAPYFVVASPKVLFIAMEQSSGPSGTEQPNSPVANPSIRNPSLRPNAIQKCLRHIVEFLVPTAKNVYDYNERSASKETCLATNAVDLAMRDDPDQLTSTTEVEALNRTHVENIEHVADRILKKLVGWSHSRFHYNAISDLGFGSFRTVYWKMTV</sequence>
<protein>
    <submittedName>
        <fullName evidence="2">Uncharacterized protein</fullName>
    </submittedName>
</protein>
<keyword evidence="3" id="KW-1185">Reference proteome</keyword>
<dbReference type="Proteomes" id="UP000224634">
    <property type="component" value="Unassembled WGS sequence"/>
</dbReference>
<comment type="caution">
    <text evidence="2">The sequence shown here is derived from an EMBL/GenBank/DDBJ whole genome shotgun (WGS) entry which is preliminary data.</text>
</comment>
<reference evidence="2 3" key="1">
    <citation type="submission" date="2017-10" db="EMBL/GenBank/DDBJ databases">
        <title>Comparative genomics in systemic dimorphic fungi from Ajellomycetaceae.</title>
        <authorList>
            <person name="Munoz J.F."/>
            <person name="Mcewen J.G."/>
            <person name="Clay O.K."/>
            <person name="Cuomo C.A."/>
        </authorList>
    </citation>
    <scope>NUCLEOTIDE SEQUENCE [LARGE SCALE GENOMIC DNA]</scope>
    <source>
        <strain evidence="2 3">UAMH7299</strain>
    </source>
</reference>
<evidence type="ECO:0000313" key="3">
    <source>
        <dbReference type="Proteomes" id="UP000224634"/>
    </source>
</evidence>
<name>A0A2B7YBR8_POLH7</name>
<evidence type="ECO:0000313" key="2">
    <source>
        <dbReference type="EMBL" id="PGH21514.1"/>
    </source>
</evidence>
<dbReference type="EMBL" id="PDNA01000034">
    <property type="protein sequence ID" value="PGH21514.1"/>
    <property type="molecule type" value="Genomic_DNA"/>
</dbReference>
<feature type="region of interest" description="Disordered" evidence="1">
    <location>
        <begin position="23"/>
        <end position="43"/>
    </location>
</feature>
<organism evidence="2 3">
    <name type="scientific">Polytolypa hystricis (strain UAMH7299)</name>
    <dbReference type="NCBI Taxonomy" id="1447883"/>
    <lineage>
        <taxon>Eukaryota</taxon>
        <taxon>Fungi</taxon>
        <taxon>Dikarya</taxon>
        <taxon>Ascomycota</taxon>
        <taxon>Pezizomycotina</taxon>
        <taxon>Eurotiomycetes</taxon>
        <taxon>Eurotiomycetidae</taxon>
        <taxon>Onygenales</taxon>
        <taxon>Onygenales incertae sedis</taxon>
        <taxon>Polytolypa</taxon>
    </lineage>
</organism>